<dbReference type="InterPro" id="IPR047794">
    <property type="entry name" value="C45_proenzyme-like"/>
</dbReference>
<proteinExistence type="predicted"/>
<sequence>MLRLLEKLPKLIRLFLCAGLVSVIAGAITAGTITVQWRGALLQAASSPVVSPAVLSDASPQVSTESDPNWQPVPSQRADRGNIKVVWLQGTPYEMGYQHGRLLHDEIASMGREIINGLDIASRGLGLARLARRRTSPTVAEECQGLAAATADLGMTADSCMALAFGDVFQEFFTTTLPGLLFNDGCAQFAAAGTATADGRLYHGGTLDNDQRPIDYWIKNSTVFVRQPNDGIPHVFIGVPGMLWPNSGLNDAGISIALDTAHPENVRDLNLDQGGSNVQLMAEILRSAHSFEDAVKIFASHPRMRANLIMVTDGNAKRAGVFELLGNTFALRELDQNGIVYMTNHFVSPELQGRDRQPQEPSSLIRYKRFAQLLEPDGASSRYGEIDPEVMIEIMRDRTNPDTFEESPLSVYDDDASPGGNGSLRQVTFDPERRLFWIAAGEPPVPENPFVCFSLDELLNRSNPVRCPSAVID</sequence>
<feature type="domain" description="Peptidase C45 hydrolase" evidence="1">
    <location>
        <begin position="219"/>
        <end position="441"/>
    </location>
</feature>
<dbReference type="RefSeq" id="WP_316431172.1">
    <property type="nucleotide sequence ID" value="NZ_CP053586.1"/>
</dbReference>
<organism evidence="2">
    <name type="scientific">Leptolyngbya sp. NK1-12</name>
    <dbReference type="NCBI Taxonomy" id="2547451"/>
    <lineage>
        <taxon>Bacteria</taxon>
        <taxon>Bacillati</taxon>
        <taxon>Cyanobacteriota</taxon>
        <taxon>Cyanophyceae</taxon>
        <taxon>Leptolyngbyales</taxon>
        <taxon>Leptolyngbyaceae</taxon>
        <taxon>Leptolyngbya group</taxon>
        <taxon>Leptolyngbya</taxon>
    </lineage>
</organism>
<protein>
    <recommendedName>
        <fullName evidence="1">Peptidase C45 hydrolase domain-containing protein</fullName>
    </recommendedName>
</protein>
<evidence type="ECO:0000313" key="2">
    <source>
        <dbReference type="EMBL" id="WNZ25073.1"/>
    </source>
</evidence>
<dbReference type="Pfam" id="PF03417">
    <property type="entry name" value="AAT"/>
    <property type="match status" value="1"/>
</dbReference>
<dbReference type="AlphaFoldDB" id="A0AA96WGL3"/>
<dbReference type="PANTHER" id="PTHR35190">
    <property type="entry name" value="PROTEIN DCD1B"/>
    <property type="match status" value="1"/>
</dbReference>
<evidence type="ECO:0000259" key="1">
    <source>
        <dbReference type="Pfam" id="PF03417"/>
    </source>
</evidence>
<gene>
    <name evidence="2" type="ORF">HJG54_20955</name>
</gene>
<dbReference type="Gene3D" id="3.60.60.10">
    <property type="entry name" value="Penicillin V Acylase, Chain A"/>
    <property type="match status" value="1"/>
</dbReference>
<dbReference type="InterPro" id="IPR047803">
    <property type="entry name" value="DCD1A/B-like"/>
</dbReference>
<reference evidence="2" key="1">
    <citation type="submission" date="2020-05" db="EMBL/GenBank/DDBJ databases">
        <authorList>
            <person name="Zhu T."/>
            <person name="Keshari N."/>
            <person name="Lu X."/>
        </authorList>
    </citation>
    <scope>NUCLEOTIDE SEQUENCE</scope>
    <source>
        <strain evidence="2">NK1-12</strain>
    </source>
</reference>
<dbReference type="InterPro" id="IPR005079">
    <property type="entry name" value="Peptidase_C45_hydrolase"/>
</dbReference>
<accession>A0AA96WGL3</accession>
<dbReference type="EMBL" id="CP053586">
    <property type="protein sequence ID" value="WNZ25073.1"/>
    <property type="molecule type" value="Genomic_DNA"/>
</dbReference>
<name>A0AA96WGL3_9CYAN</name>
<dbReference type="PANTHER" id="PTHR35190:SF2">
    <property type="entry name" value="PROTEIN DCD1B"/>
    <property type="match status" value="1"/>
</dbReference>
<dbReference type="NCBIfam" id="NF040521">
    <property type="entry name" value="C45_proenzyme"/>
    <property type="match status" value="1"/>
</dbReference>